<evidence type="ECO:0000313" key="16">
    <source>
        <dbReference type="Proteomes" id="UP000663828"/>
    </source>
</evidence>
<evidence type="ECO:0000256" key="3">
    <source>
        <dbReference type="ARBA" id="ARBA00022448"/>
    </source>
</evidence>
<evidence type="ECO:0000256" key="6">
    <source>
        <dbReference type="ARBA" id="ARBA00022741"/>
    </source>
</evidence>
<dbReference type="Proteomes" id="UP000663828">
    <property type="component" value="Unassembled WGS sequence"/>
</dbReference>
<keyword evidence="7" id="KW-0067">ATP-binding</keyword>
<feature type="domain" description="ABC transmembrane type-1" evidence="14">
    <location>
        <begin position="717"/>
        <end position="1003"/>
    </location>
</feature>
<feature type="transmembrane region" description="Helical" evidence="12">
    <location>
        <begin position="937"/>
        <end position="962"/>
    </location>
</feature>
<dbReference type="InterPro" id="IPR003439">
    <property type="entry name" value="ABC_transporter-like_ATP-bd"/>
</dbReference>
<dbReference type="PROSITE" id="PS50893">
    <property type="entry name" value="ABC_TRANSPORTER_2"/>
    <property type="match status" value="2"/>
</dbReference>
<dbReference type="GO" id="GO:0015421">
    <property type="term" value="F:ABC-type oligopeptide transporter activity"/>
    <property type="evidence" value="ECO:0007669"/>
    <property type="project" value="TreeGrafter"/>
</dbReference>
<dbReference type="InterPro" id="IPR039421">
    <property type="entry name" value="Type_1_exporter"/>
</dbReference>
<keyword evidence="5" id="KW-0677">Repeat</keyword>
<feature type="domain" description="ABC transporter" evidence="13">
    <location>
        <begin position="1038"/>
        <end position="1282"/>
    </location>
</feature>
<proteinExistence type="inferred from homology"/>
<dbReference type="GO" id="GO:0016887">
    <property type="term" value="F:ATP hydrolysis activity"/>
    <property type="evidence" value="ECO:0007669"/>
    <property type="project" value="InterPro"/>
</dbReference>
<comment type="similarity">
    <text evidence="2">Belongs to the ABC transporter superfamily. ABCB family. Multidrug resistance exporter (TC 3.A.1.201) subfamily.</text>
</comment>
<dbReference type="FunFam" id="3.40.50.300:FF:000218">
    <property type="entry name" value="Multidrug ABC transporter ATP-binding protein"/>
    <property type="match status" value="1"/>
</dbReference>
<dbReference type="PROSITE" id="PS50929">
    <property type="entry name" value="ABC_TM1F"/>
    <property type="match status" value="2"/>
</dbReference>
<feature type="transmembrane region" description="Helical" evidence="12">
    <location>
        <begin position="974"/>
        <end position="994"/>
    </location>
</feature>
<feature type="region of interest" description="Disordered" evidence="11">
    <location>
        <begin position="1"/>
        <end position="27"/>
    </location>
</feature>
<feature type="transmembrane region" description="Helical" evidence="12">
    <location>
        <begin position="356"/>
        <end position="379"/>
    </location>
</feature>
<dbReference type="GO" id="GO:0005524">
    <property type="term" value="F:ATP binding"/>
    <property type="evidence" value="ECO:0007669"/>
    <property type="project" value="UniProtKB-KW"/>
</dbReference>
<dbReference type="InterPro" id="IPR003593">
    <property type="entry name" value="AAA+_ATPase"/>
</dbReference>
<keyword evidence="3" id="KW-0813">Transport</keyword>
<keyword evidence="8 12" id="KW-1133">Transmembrane helix</keyword>
<feature type="transmembrane region" description="Helical" evidence="12">
    <location>
        <begin position="138"/>
        <end position="158"/>
    </location>
</feature>
<keyword evidence="4 12" id="KW-0812">Transmembrane</keyword>
<keyword evidence="9 12" id="KW-0472">Membrane</keyword>
<evidence type="ECO:0000259" key="14">
    <source>
        <dbReference type="PROSITE" id="PS50929"/>
    </source>
</evidence>
<dbReference type="InterPro" id="IPR027417">
    <property type="entry name" value="P-loop_NTPase"/>
</dbReference>
<feature type="transmembrane region" description="Helical" evidence="12">
    <location>
        <begin position="210"/>
        <end position="231"/>
    </location>
</feature>
<dbReference type="Pfam" id="PF00005">
    <property type="entry name" value="ABC_tran"/>
    <property type="match status" value="2"/>
</dbReference>
<feature type="transmembrane region" description="Helical" evidence="12">
    <location>
        <begin position="713"/>
        <end position="741"/>
    </location>
</feature>
<dbReference type="InterPro" id="IPR036640">
    <property type="entry name" value="ABC1_TM_sf"/>
</dbReference>
<dbReference type="SMART" id="SM00382">
    <property type="entry name" value="AAA"/>
    <property type="match status" value="2"/>
</dbReference>
<evidence type="ECO:0000256" key="5">
    <source>
        <dbReference type="ARBA" id="ARBA00022737"/>
    </source>
</evidence>
<dbReference type="EMBL" id="CAJNOR010001839">
    <property type="protein sequence ID" value="CAF1207847.1"/>
    <property type="molecule type" value="Genomic_DNA"/>
</dbReference>
<reference evidence="15" key="1">
    <citation type="submission" date="2021-02" db="EMBL/GenBank/DDBJ databases">
        <authorList>
            <person name="Nowell W R."/>
        </authorList>
    </citation>
    <scope>NUCLEOTIDE SEQUENCE</scope>
</reference>
<protein>
    <submittedName>
        <fullName evidence="15">Uncharacterized protein</fullName>
    </submittedName>
</protein>
<name>A0A814WN46_ADIRI</name>
<feature type="transmembrane region" description="Helical" evidence="12">
    <location>
        <begin position="313"/>
        <end position="344"/>
    </location>
</feature>
<feature type="domain" description="ABC transmembrane type-1" evidence="14">
    <location>
        <begin position="49"/>
        <end position="381"/>
    </location>
</feature>
<evidence type="ECO:0000256" key="10">
    <source>
        <dbReference type="ARBA" id="ARBA00023180"/>
    </source>
</evidence>
<comment type="caution">
    <text evidence="15">The sequence shown here is derived from an EMBL/GenBank/DDBJ whole genome shotgun (WGS) entry which is preliminary data.</text>
</comment>
<evidence type="ECO:0000256" key="7">
    <source>
        <dbReference type="ARBA" id="ARBA00022840"/>
    </source>
</evidence>
<keyword evidence="16" id="KW-1185">Reference proteome</keyword>
<feature type="domain" description="ABC transporter" evidence="13">
    <location>
        <begin position="416"/>
        <end position="652"/>
    </location>
</feature>
<dbReference type="Gene3D" id="3.40.50.300">
    <property type="entry name" value="P-loop containing nucleotide triphosphate hydrolases"/>
    <property type="match status" value="2"/>
</dbReference>
<dbReference type="PROSITE" id="PS00211">
    <property type="entry name" value="ABC_TRANSPORTER_1"/>
    <property type="match status" value="2"/>
</dbReference>
<feature type="transmembrane region" description="Helical" evidence="12">
    <location>
        <begin position="761"/>
        <end position="789"/>
    </location>
</feature>
<dbReference type="GO" id="GO:0005743">
    <property type="term" value="C:mitochondrial inner membrane"/>
    <property type="evidence" value="ECO:0007669"/>
    <property type="project" value="TreeGrafter"/>
</dbReference>
<dbReference type="FunFam" id="3.40.50.300:FF:000240">
    <property type="entry name" value="ABC transporter B family member 20"/>
    <property type="match status" value="1"/>
</dbReference>
<dbReference type="Pfam" id="PF00664">
    <property type="entry name" value="ABC_membrane"/>
    <property type="match status" value="2"/>
</dbReference>
<dbReference type="Gene3D" id="1.20.1560.10">
    <property type="entry name" value="ABC transporter type 1, transmembrane domain"/>
    <property type="match status" value="2"/>
</dbReference>
<feature type="transmembrane region" description="Helical" evidence="12">
    <location>
        <begin position="837"/>
        <end position="857"/>
    </location>
</feature>
<feature type="transmembrane region" description="Helical" evidence="12">
    <location>
        <begin position="237"/>
        <end position="257"/>
    </location>
</feature>
<feature type="transmembrane region" description="Helical" evidence="12">
    <location>
        <begin position="46"/>
        <end position="69"/>
    </location>
</feature>
<dbReference type="PANTHER" id="PTHR43394:SF27">
    <property type="entry name" value="ATP-DEPENDENT TRANSLOCASE ABCB1-LIKE"/>
    <property type="match status" value="1"/>
</dbReference>
<dbReference type="PANTHER" id="PTHR43394">
    <property type="entry name" value="ATP-DEPENDENT PERMEASE MDL1, MITOCHONDRIAL"/>
    <property type="match status" value="1"/>
</dbReference>
<dbReference type="InterPro" id="IPR011527">
    <property type="entry name" value="ABC1_TM_dom"/>
</dbReference>
<keyword evidence="10" id="KW-0325">Glycoprotein</keyword>
<evidence type="ECO:0000313" key="15">
    <source>
        <dbReference type="EMBL" id="CAF1207847.1"/>
    </source>
</evidence>
<dbReference type="SUPFAM" id="SSF52540">
    <property type="entry name" value="P-loop containing nucleoside triphosphate hydrolases"/>
    <property type="match status" value="2"/>
</dbReference>
<evidence type="ECO:0000256" key="8">
    <source>
        <dbReference type="ARBA" id="ARBA00022989"/>
    </source>
</evidence>
<evidence type="ECO:0000256" key="2">
    <source>
        <dbReference type="ARBA" id="ARBA00007577"/>
    </source>
</evidence>
<sequence>MNDEKKKLLPNEGQSYTKEKSSNDFSSSSSVSFVQLFRYADQLDKCLLIVGLISSVIQGFLFPMIIYYMGCLCGLIVQEVYNQCLVLKTSQCPHGIEIHYGNLFNISKFCTNQNIQLRNFQENDRDFYEKIFHLAMKLTLFACFQFLVSSINSVTFMSSSKRQTNRIRQLLFKKIINKNLKYFDKHSNCEWFIKLLSNIDRISLGIGDKLSTFLTTSLYSFFGLSICLFVYWPLAILSFLIIFLNFILIGYLAKVILEVSIEEMRAYATAGSVAQEGLGALRTVLANNAVGLIINRYTNHLDLIRQYTIKKSVFVGLIFSLLKIMLYLFYIICLLTLVFLFFQLSEQNRPTINDALLILSMSGICLVLINQAAASCVFLSEAKAAAVDVFSILDEDDSTDDDEERELLTNALFNTIEFYHVSFAYPTRSNIDALKDMNLSFERGKMIALVGHSGSGKSSCLQLLTRFYQVTSGEIRLDGTNIQNYNKKWLRENIAMVNQDTAIFSTTIFHNIQYGNCKATENDVIEAAKQANAHSFIMTLPDKYETLIGEKGLNLSGGERQRIVLARALIQKAPILLLDEPTSALDNQSERLFQQTLSQLSSNRLILIVAHRLSTIRHCSCIYVLEDGEILEFGDHDTLVERRGAYFRLIQAQKQENIETIQSDLFNDENQKFKDDELVTKTSIESAGQVHHAKSSRSKYPMFTLLRMAHPELYYILLGSIFCFIYGGLDVGFSLLLGYSAKTFQECDTEIQQNTTKWICLSFVFLAIMTFLLNLLSHLNLAIAGASFIRRLRIRALTAYFQQEMDWHDRLENNSAALCVRLCTDADDIKRLFNVRIVFVLQAAGTLLIGSIIGFVINWKLMFIVVIQLVIFIIAVVEMISITQRHYIKHNQIMEQATTLVVECLTNIRVVHQLRKTEDFSVKYNSLIDQMTIRKEVYFLIGFLSGIRHSIGRFAVGILFLVALKLVDFQQLKLHQMIVVFGYAIYISFATTMAEMAAEELGRTGKAAENFVELFERQSPIENFSSNGMKLNSFRGQINFHQITFSYPTRTHVKVLDQFSLKINPREKIGLIGPSGCGKSSLVHLLLRFYDVDHGQLLIDNNEIRSLDVNWWRSQLSLVNQDPAVFNTTIRENLLFGCSYQPDSIPTMDQIIHVAKLVNLHDFICSLPNGYETNVGFNGTQLSGGQKQRIVIARALLRQTKCVIFDEATSALDTINEQHLQQSLEKDGFYHNSTVIIIAHRLSTVRHCDVIYVLNNQGEIIESGTHETLLQLRGIYFHLNNDIL</sequence>
<evidence type="ECO:0000256" key="12">
    <source>
        <dbReference type="SAM" id="Phobius"/>
    </source>
</evidence>
<comment type="subcellular location">
    <subcellularLocation>
        <location evidence="1">Membrane</location>
        <topology evidence="1">Multi-pass membrane protein</topology>
    </subcellularLocation>
</comment>
<accession>A0A814WN46</accession>
<dbReference type="InterPro" id="IPR017871">
    <property type="entry name" value="ABC_transporter-like_CS"/>
</dbReference>
<gene>
    <name evidence="15" type="ORF">XAT740_LOCUS24027</name>
</gene>
<evidence type="ECO:0000256" key="4">
    <source>
        <dbReference type="ARBA" id="ARBA00022692"/>
    </source>
</evidence>
<evidence type="ECO:0000256" key="1">
    <source>
        <dbReference type="ARBA" id="ARBA00004141"/>
    </source>
</evidence>
<organism evidence="15 16">
    <name type="scientific">Adineta ricciae</name>
    <name type="common">Rotifer</name>
    <dbReference type="NCBI Taxonomy" id="249248"/>
    <lineage>
        <taxon>Eukaryota</taxon>
        <taxon>Metazoa</taxon>
        <taxon>Spiralia</taxon>
        <taxon>Gnathifera</taxon>
        <taxon>Rotifera</taxon>
        <taxon>Eurotatoria</taxon>
        <taxon>Bdelloidea</taxon>
        <taxon>Adinetida</taxon>
        <taxon>Adinetidae</taxon>
        <taxon>Adineta</taxon>
    </lineage>
</organism>
<feature type="transmembrane region" description="Helical" evidence="12">
    <location>
        <begin position="863"/>
        <end position="882"/>
    </location>
</feature>
<evidence type="ECO:0000256" key="9">
    <source>
        <dbReference type="ARBA" id="ARBA00023136"/>
    </source>
</evidence>
<evidence type="ECO:0000259" key="13">
    <source>
        <dbReference type="PROSITE" id="PS50893"/>
    </source>
</evidence>
<dbReference type="SUPFAM" id="SSF90123">
    <property type="entry name" value="ABC transporter transmembrane region"/>
    <property type="match status" value="2"/>
</dbReference>
<evidence type="ECO:0000256" key="11">
    <source>
        <dbReference type="SAM" id="MobiDB-lite"/>
    </source>
</evidence>
<dbReference type="GO" id="GO:0090374">
    <property type="term" value="P:oligopeptide export from mitochondrion"/>
    <property type="evidence" value="ECO:0007669"/>
    <property type="project" value="TreeGrafter"/>
</dbReference>
<keyword evidence="6" id="KW-0547">Nucleotide-binding</keyword>